<evidence type="ECO:0000313" key="2">
    <source>
        <dbReference type="EMBL" id="KAA0048271.1"/>
    </source>
</evidence>
<evidence type="ECO:0000313" key="3">
    <source>
        <dbReference type="Proteomes" id="UP000321393"/>
    </source>
</evidence>
<name>A0A5A7U3Y3_CUCMM</name>
<accession>A0A5A7U3Y3</accession>
<sequence length="254" mass="29415">MSEDESVSEYNERVLEIANESLLLGEKIPESKIVHKMLRSLLEKFDMKVTAIEEAHDITKLKLDELFMSLLSFEITISNRENKKGKSVAFKSVYEEESTVNKSESKANVNDSIALLTKQFSKIVKKFKNMNLIGSNSRNPTNYRRRDGESYNRWNNKSSNRRDGDYVRKRDGEGIMFKCQECGRVCHYQAEYPTFLRKQKKNFRATLSNEDTNDSEEDDGGTNAFIVNLTEADFVTEDENEDFDEESDNELSFK</sequence>
<dbReference type="PANTHER" id="PTHR35317:SF23">
    <property type="entry name" value="OS04G0629600 PROTEIN"/>
    <property type="match status" value="1"/>
</dbReference>
<reference evidence="2 3" key="1">
    <citation type="submission" date="2019-08" db="EMBL/GenBank/DDBJ databases">
        <title>Draft genome sequences of two oriental melons (Cucumis melo L. var makuwa).</title>
        <authorList>
            <person name="Kwon S.-Y."/>
        </authorList>
    </citation>
    <scope>NUCLEOTIDE SEQUENCE [LARGE SCALE GENOMIC DNA]</scope>
    <source>
        <strain evidence="3">cv. SW 3</strain>
        <tissue evidence="2">Leaf</tissue>
    </source>
</reference>
<dbReference type="Pfam" id="PF14223">
    <property type="entry name" value="Retrotran_gag_2"/>
    <property type="match status" value="1"/>
</dbReference>
<gene>
    <name evidence="2" type="ORF">E6C27_scaffold63G001950</name>
</gene>
<protein>
    <submittedName>
        <fullName evidence="2">Receptor-like protein 12</fullName>
    </submittedName>
</protein>
<dbReference type="PANTHER" id="PTHR35317">
    <property type="entry name" value="OS04G0629600 PROTEIN"/>
    <property type="match status" value="1"/>
</dbReference>
<dbReference type="AlphaFoldDB" id="A0A5A7U3Y3"/>
<comment type="caution">
    <text evidence="2">The sequence shown here is derived from an EMBL/GenBank/DDBJ whole genome shotgun (WGS) entry which is preliminary data.</text>
</comment>
<organism evidence="2 3">
    <name type="scientific">Cucumis melo var. makuwa</name>
    <name type="common">Oriental melon</name>
    <dbReference type="NCBI Taxonomy" id="1194695"/>
    <lineage>
        <taxon>Eukaryota</taxon>
        <taxon>Viridiplantae</taxon>
        <taxon>Streptophyta</taxon>
        <taxon>Embryophyta</taxon>
        <taxon>Tracheophyta</taxon>
        <taxon>Spermatophyta</taxon>
        <taxon>Magnoliopsida</taxon>
        <taxon>eudicotyledons</taxon>
        <taxon>Gunneridae</taxon>
        <taxon>Pentapetalae</taxon>
        <taxon>rosids</taxon>
        <taxon>fabids</taxon>
        <taxon>Cucurbitales</taxon>
        <taxon>Cucurbitaceae</taxon>
        <taxon>Benincaseae</taxon>
        <taxon>Cucumis</taxon>
    </lineage>
</organism>
<dbReference type="Proteomes" id="UP000321393">
    <property type="component" value="Unassembled WGS sequence"/>
</dbReference>
<evidence type="ECO:0000256" key="1">
    <source>
        <dbReference type="SAM" id="MobiDB-lite"/>
    </source>
</evidence>
<keyword evidence="2" id="KW-0675">Receptor</keyword>
<dbReference type="EMBL" id="SSTE01012982">
    <property type="protein sequence ID" value="KAA0048271.1"/>
    <property type="molecule type" value="Genomic_DNA"/>
</dbReference>
<feature type="region of interest" description="Disordered" evidence="1">
    <location>
        <begin position="135"/>
        <end position="166"/>
    </location>
</feature>
<proteinExistence type="predicted"/>